<keyword evidence="3" id="KW-1185">Reference proteome</keyword>
<evidence type="ECO:0000313" key="2">
    <source>
        <dbReference type="EMBL" id="QCE11512.1"/>
    </source>
</evidence>
<dbReference type="EMBL" id="CP039354">
    <property type="protein sequence ID" value="QCE11512.1"/>
    <property type="molecule type" value="Genomic_DNA"/>
</dbReference>
<evidence type="ECO:0000313" key="3">
    <source>
        <dbReference type="Proteomes" id="UP000501690"/>
    </source>
</evidence>
<feature type="region of interest" description="Disordered" evidence="1">
    <location>
        <begin position="46"/>
        <end position="65"/>
    </location>
</feature>
<accession>A0A4D6NF19</accession>
<dbReference type="Proteomes" id="UP000501690">
    <property type="component" value="Linkage Group LG10"/>
</dbReference>
<dbReference type="AlphaFoldDB" id="A0A4D6NF19"/>
<reference evidence="2 3" key="1">
    <citation type="submission" date="2019-04" db="EMBL/GenBank/DDBJ databases">
        <title>An improved genome assembly and genetic linkage map for asparagus bean, Vigna unguiculata ssp. sesquipedialis.</title>
        <authorList>
            <person name="Xia Q."/>
            <person name="Zhang R."/>
            <person name="Dong Y."/>
        </authorList>
    </citation>
    <scope>NUCLEOTIDE SEQUENCE [LARGE SCALE GENOMIC DNA]</scope>
    <source>
        <tissue evidence="2">Leaf</tissue>
    </source>
</reference>
<organism evidence="2 3">
    <name type="scientific">Vigna unguiculata</name>
    <name type="common">Cowpea</name>
    <dbReference type="NCBI Taxonomy" id="3917"/>
    <lineage>
        <taxon>Eukaryota</taxon>
        <taxon>Viridiplantae</taxon>
        <taxon>Streptophyta</taxon>
        <taxon>Embryophyta</taxon>
        <taxon>Tracheophyta</taxon>
        <taxon>Spermatophyta</taxon>
        <taxon>Magnoliopsida</taxon>
        <taxon>eudicotyledons</taxon>
        <taxon>Gunneridae</taxon>
        <taxon>Pentapetalae</taxon>
        <taxon>rosids</taxon>
        <taxon>fabids</taxon>
        <taxon>Fabales</taxon>
        <taxon>Fabaceae</taxon>
        <taxon>Papilionoideae</taxon>
        <taxon>50 kb inversion clade</taxon>
        <taxon>NPAAA clade</taxon>
        <taxon>indigoferoid/millettioid clade</taxon>
        <taxon>Phaseoleae</taxon>
        <taxon>Vigna</taxon>
    </lineage>
</organism>
<sequence>MPMSTTPTTVDGRNTPIVVSHSFFYVCTLLQSQLHFLTRATTFSPKVTTTPASRPARSTDDDSKCYQVADHHGTPNVPLPSFVSHKRFGTRAAVLYCCTLNYAVPLSPSLFKL</sequence>
<gene>
    <name evidence="2" type="ORF">DEO72_LG10g2745</name>
</gene>
<name>A0A4D6NF19_VIGUN</name>
<evidence type="ECO:0000256" key="1">
    <source>
        <dbReference type="SAM" id="MobiDB-lite"/>
    </source>
</evidence>
<protein>
    <submittedName>
        <fullName evidence="2">Uncharacterized protein</fullName>
    </submittedName>
</protein>
<proteinExistence type="predicted"/>